<keyword evidence="2 3" id="KW-0378">Hydrolase</keyword>
<dbReference type="EMBL" id="BJJW01000005">
    <property type="protein sequence ID" value="GDZ83541.1"/>
    <property type="molecule type" value="Genomic_DNA"/>
</dbReference>
<evidence type="ECO:0000313" key="4">
    <source>
        <dbReference type="Proteomes" id="UP000323274"/>
    </source>
</evidence>
<dbReference type="NCBIfam" id="TIGR00730">
    <property type="entry name" value="Rossman fold protein, TIGR00730 family"/>
    <property type="match status" value="1"/>
</dbReference>
<evidence type="ECO:0000256" key="1">
    <source>
        <dbReference type="ARBA" id="ARBA00006763"/>
    </source>
</evidence>
<dbReference type="GO" id="GO:0005829">
    <property type="term" value="C:cytosol"/>
    <property type="evidence" value="ECO:0007669"/>
    <property type="project" value="TreeGrafter"/>
</dbReference>
<dbReference type="Pfam" id="PF03641">
    <property type="entry name" value="Lysine_decarbox"/>
    <property type="match status" value="1"/>
</dbReference>
<evidence type="ECO:0000313" key="3">
    <source>
        <dbReference type="EMBL" id="GDZ83541.1"/>
    </source>
</evidence>
<protein>
    <recommendedName>
        <fullName evidence="2">Cytokinin riboside 5'-monophosphate phosphoribohydrolase</fullName>
        <ecNumber evidence="2">3.2.2.n1</ecNumber>
    </recommendedName>
</protein>
<comment type="caution">
    <text evidence="3">The sequence shown here is derived from an EMBL/GenBank/DDBJ whole genome shotgun (WGS) entry which is preliminary data.</text>
</comment>
<sequence>MTVQAITVFMGSQLGNQSSYITMAKQLGQTIAQRRLKMIYGGGRDGLMGIAARSAMAEGGEVVGISPNNLAEEAIAIDSVTKLIEVADMDERKRLLMAYADAFIALPGGFGTLEEIAQVISWEKIGLHHKPLVLLNTNGFYDSLWHWLMTSVSSGFVTQNDLDKIYLADTVESALTYLINESDR</sequence>
<dbReference type="EC" id="3.2.2.n1" evidence="2"/>
<name>A0A5A5TXY6_LEUCI</name>
<gene>
    <name evidence="3" type="ORF">LCIT_07830</name>
</gene>
<organism evidence="3 4">
    <name type="scientific">Leuconostoc citreum</name>
    <dbReference type="NCBI Taxonomy" id="33964"/>
    <lineage>
        <taxon>Bacteria</taxon>
        <taxon>Bacillati</taxon>
        <taxon>Bacillota</taxon>
        <taxon>Bacilli</taxon>
        <taxon>Lactobacillales</taxon>
        <taxon>Lactobacillaceae</taxon>
        <taxon>Leuconostoc</taxon>
    </lineage>
</organism>
<dbReference type="InterPro" id="IPR031100">
    <property type="entry name" value="LOG_fam"/>
</dbReference>
<evidence type="ECO:0000256" key="2">
    <source>
        <dbReference type="RuleBase" id="RU363015"/>
    </source>
</evidence>
<dbReference type="GO" id="GO:0016799">
    <property type="term" value="F:hydrolase activity, hydrolyzing N-glycosyl compounds"/>
    <property type="evidence" value="ECO:0007669"/>
    <property type="project" value="TreeGrafter"/>
</dbReference>
<dbReference type="RefSeq" id="WP_004902585.1">
    <property type="nucleotide sequence ID" value="NZ_BJJW01000005.1"/>
</dbReference>
<comment type="similarity">
    <text evidence="1 2">Belongs to the LOG family.</text>
</comment>
<reference evidence="3 4" key="1">
    <citation type="submission" date="2019-04" db="EMBL/GenBank/DDBJ databases">
        <title>A pseudo-fructophilic Leuconostoc citreum strain F192-5 isolated from peel of satsuma mandarin: the first report for isolation and characterization of strain-dependent fructophilic-like characteristics.</title>
        <authorList>
            <person name="Maeno S."/>
            <person name="Tanizawa Y."/>
            <person name="Kajikawa A."/>
            <person name="Kanesaki Y."/>
            <person name="Kubota E."/>
            <person name="Arita M."/>
            <person name="Leon D."/>
            <person name="Endo A."/>
        </authorList>
    </citation>
    <scope>NUCLEOTIDE SEQUENCE [LARGE SCALE GENOMIC DNA]</scope>
    <source>
        <strain evidence="3 4">F192-5</strain>
    </source>
</reference>
<accession>A0A5A5TXY6</accession>
<proteinExistence type="inferred from homology"/>
<dbReference type="SUPFAM" id="SSF102405">
    <property type="entry name" value="MCP/YpsA-like"/>
    <property type="match status" value="1"/>
</dbReference>
<dbReference type="PANTHER" id="PTHR31223:SF70">
    <property type="entry name" value="LOG FAMILY PROTEIN YJL055W"/>
    <property type="match status" value="1"/>
</dbReference>
<dbReference type="PANTHER" id="PTHR31223">
    <property type="entry name" value="LOG FAMILY PROTEIN YJL055W"/>
    <property type="match status" value="1"/>
</dbReference>
<dbReference type="AlphaFoldDB" id="A0A5A5TXY6"/>
<dbReference type="Proteomes" id="UP000323274">
    <property type="component" value="Unassembled WGS sequence"/>
</dbReference>
<dbReference type="InterPro" id="IPR005269">
    <property type="entry name" value="LOG"/>
</dbReference>
<dbReference type="GO" id="GO:0009691">
    <property type="term" value="P:cytokinin biosynthetic process"/>
    <property type="evidence" value="ECO:0007669"/>
    <property type="project" value="UniProtKB-UniRule"/>
</dbReference>
<dbReference type="OMA" id="HQKPIGL"/>
<dbReference type="GeneID" id="61101618"/>
<keyword evidence="2" id="KW-0203">Cytokinin biosynthesis</keyword>
<dbReference type="Gene3D" id="3.40.50.450">
    <property type="match status" value="1"/>
</dbReference>